<feature type="region of interest" description="Disordered" evidence="1">
    <location>
        <begin position="1"/>
        <end position="58"/>
    </location>
</feature>
<name>A0A6G1J9C8_9PLEO</name>
<dbReference type="AlphaFoldDB" id="A0A6G1J9C8"/>
<reference evidence="2" key="1">
    <citation type="journal article" date="2020" name="Stud. Mycol.">
        <title>101 Dothideomycetes genomes: a test case for predicting lifestyles and emergence of pathogens.</title>
        <authorList>
            <person name="Haridas S."/>
            <person name="Albert R."/>
            <person name="Binder M."/>
            <person name="Bloem J."/>
            <person name="Labutti K."/>
            <person name="Salamov A."/>
            <person name="Andreopoulos B."/>
            <person name="Baker S."/>
            <person name="Barry K."/>
            <person name="Bills G."/>
            <person name="Bluhm B."/>
            <person name="Cannon C."/>
            <person name="Castanera R."/>
            <person name="Culley D."/>
            <person name="Daum C."/>
            <person name="Ezra D."/>
            <person name="Gonzalez J."/>
            <person name="Henrissat B."/>
            <person name="Kuo A."/>
            <person name="Liang C."/>
            <person name="Lipzen A."/>
            <person name="Lutzoni F."/>
            <person name="Magnuson J."/>
            <person name="Mondo S."/>
            <person name="Nolan M."/>
            <person name="Ohm R."/>
            <person name="Pangilinan J."/>
            <person name="Park H.-J."/>
            <person name="Ramirez L."/>
            <person name="Alfaro M."/>
            <person name="Sun H."/>
            <person name="Tritt A."/>
            <person name="Yoshinaga Y."/>
            <person name="Zwiers L.-H."/>
            <person name="Turgeon B."/>
            <person name="Goodwin S."/>
            <person name="Spatafora J."/>
            <person name="Crous P."/>
            <person name="Grigoriev I."/>
        </authorList>
    </citation>
    <scope>NUCLEOTIDE SEQUENCE</scope>
    <source>
        <strain evidence="2">CBS 122367</strain>
    </source>
</reference>
<proteinExistence type="predicted"/>
<dbReference type="OrthoDB" id="3793308at2759"/>
<gene>
    <name evidence="2" type="ORF">K458DRAFT_416093</name>
</gene>
<evidence type="ECO:0000313" key="2">
    <source>
        <dbReference type="EMBL" id="KAF2686739.1"/>
    </source>
</evidence>
<feature type="region of interest" description="Disordered" evidence="1">
    <location>
        <begin position="84"/>
        <end position="117"/>
    </location>
</feature>
<dbReference type="Proteomes" id="UP000799291">
    <property type="component" value="Unassembled WGS sequence"/>
</dbReference>
<protein>
    <submittedName>
        <fullName evidence="2">Uncharacterized protein</fullName>
    </submittedName>
</protein>
<feature type="compositionally biased region" description="Low complexity" evidence="1">
    <location>
        <begin position="40"/>
        <end position="53"/>
    </location>
</feature>
<accession>A0A6G1J9C8</accession>
<evidence type="ECO:0000313" key="3">
    <source>
        <dbReference type="Proteomes" id="UP000799291"/>
    </source>
</evidence>
<dbReference type="EMBL" id="MU005576">
    <property type="protein sequence ID" value="KAF2686739.1"/>
    <property type="molecule type" value="Genomic_DNA"/>
</dbReference>
<sequence>MSPYVHQDSMGNPYQVPGRNTPIPPPLWPGHNAGRRVSFASPPAQAASPCGSAFPPEHDAHRYRARSASVANAELHFNHPSSSYDPIPQYFTQPRPVDAHQPGLSSQQQAPPPQPKRPDFLIIGLFALRLTKKLIRSLDRYPERDDDVAWINRFLRPYTRRDALGRITGDRIEDYVTMYPAIIARFIRQPRYPVAFMEMNPDKRTMDRALTDEECMDIVDFADAAGEWGSTVKLPGMEAERIERLAERRRMAHF</sequence>
<keyword evidence="3" id="KW-1185">Reference proteome</keyword>
<organism evidence="2 3">
    <name type="scientific">Lentithecium fluviatile CBS 122367</name>
    <dbReference type="NCBI Taxonomy" id="1168545"/>
    <lineage>
        <taxon>Eukaryota</taxon>
        <taxon>Fungi</taxon>
        <taxon>Dikarya</taxon>
        <taxon>Ascomycota</taxon>
        <taxon>Pezizomycotina</taxon>
        <taxon>Dothideomycetes</taxon>
        <taxon>Pleosporomycetidae</taxon>
        <taxon>Pleosporales</taxon>
        <taxon>Massarineae</taxon>
        <taxon>Lentitheciaceae</taxon>
        <taxon>Lentithecium</taxon>
    </lineage>
</organism>
<evidence type="ECO:0000256" key="1">
    <source>
        <dbReference type="SAM" id="MobiDB-lite"/>
    </source>
</evidence>